<dbReference type="AlphaFoldDB" id="A0AAJ6M292"/>
<protein>
    <recommendedName>
        <fullName evidence="5">Lipoprotein</fullName>
    </recommendedName>
</protein>
<feature type="chain" id="PRO_5042510796" description="Lipoprotein" evidence="2">
    <location>
        <begin position="25"/>
        <end position="60"/>
    </location>
</feature>
<sequence>MAKKANNPFYFASVPLLAVGCAFAAIGASGQEAFGWTSIGLLVTGLALLVAGLMNRRRAS</sequence>
<dbReference type="Proteomes" id="UP001258207">
    <property type="component" value="Chromosome"/>
</dbReference>
<organism evidence="3 4">
    <name type="scientific">Pseudomonas coleopterorum</name>
    <dbReference type="NCBI Taxonomy" id="1605838"/>
    <lineage>
        <taxon>Bacteria</taxon>
        <taxon>Pseudomonadati</taxon>
        <taxon>Pseudomonadota</taxon>
        <taxon>Gammaproteobacteria</taxon>
        <taxon>Pseudomonadales</taxon>
        <taxon>Pseudomonadaceae</taxon>
        <taxon>Pseudomonas</taxon>
    </lineage>
</organism>
<evidence type="ECO:0000256" key="1">
    <source>
        <dbReference type="SAM" id="Phobius"/>
    </source>
</evidence>
<proteinExistence type="predicted"/>
<evidence type="ECO:0000313" key="4">
    <source>
        <dbReference type="Proteomes" id="UP001258207"/>
    </source>
</evidence>
<evidence type="ECO:0000313" key="3">
    <source>
        <dbReference type="EMBL" id="WNC11659.1"/>
    </source>
</evidence>
<feature type="signal peptide" evidence="2">
    <location>
        <begin position="1"/>
        <end position="24"/>
    </location>
</feature>
<keyword evidence="1" id="KW-1133">Transmembrane helix</keyword>
<name>A0AAJ6M292_9PSED</name>
<gene>
    <name evidence="3" type="ORF">RI108_09730</name>
</gene>
<evidence type="ECO:0008006" key="5">
    <source>
        <dbReference type="Google" id="ProtNLM"/>
    </source>
</evidence>
<dbReference type="PROSITE" id="PS51257">
    <property type="entry name" value="PROKAR_LIPOPROTEIN"/>
    <property type="match status" value="1"/>
</dbReference>
<keyword evidence="1" id="KW-0472">Membrane</keyword>
<feature type="transmembrane region" description="Helical" evidence="1">
    <location>
        <begin position="34"/>
        <end position="54"/>
    </location>
</feature>
<evidence type="ECO:0000256" key="2">
    <source>
        <dbReference type="SAM" id="SignalP"/>
    </source>
</evidence>
<accession>A0AAJ6M292</accession>
<keyword evidence="2" id="KW-0732">Signal</keyword>
<keyword evidence="1" id="KW-0812">Transmembrane</keyword>
<dbReference type="EMBL" id="CP134081">
    <property type="protein sequence ID" value="WNC11659.1"/>
    <property type="molecule type" value="Genomic_DNA"/>
</dbReference>
<reference evidence="3" key="1">
    <citation type="submission" date="2023-09" db="EMBL/GenBank/DDBJ databases">
        <title>First report of Pseudomonas coleopterorum DJ13 causing leaf spot on Rhododendron pulchrum Sweet in China.</title>
        <authorList>
            <person name="Zhang Y."/>
        </authorList>
    </citation>
    <scope>NUCLEOTIDE SEQUENCE</scope>
    <source>
        <strain evidence="3">DJ13</strain>
    </source>
</reference>
<dbReference type="RefSeq" id="WP_310792923.1">
    <property type="nucleotide sequence ID" value="NZ_CP134081.1"/>
</dbReference>